<reference evidence="2 3" key="1">
    <citation type="submission" date="2023-03" db="EMBL/GenBank/DDBJ databases">
        <title>Bacillus Genome Sequencing.</title>
        <authorList>
            <person name="Dunlap C."/>
        </authorList>
    </citation>
    <scope>NUCLEOTIDE SEQUENCE [LARGE SCALE GENOMIC DNA]</scope>
    <source>
        <strain evidence="2 3">NRS-52</strain>
    </source>
</reference>
<sequence>MMDKLLLPVFMEMIKNMSPHDLDGLLQNFQGGPYNSTDTTPAAKTATAPSSTEQQRIKELESMRMPENSHIIDEAIASGEAPGALAIRLIKASLEEDQAVNEIIAEMNRLVAERNKPTTNQSHEGSGATGDENTDAILAEIYKLRRGN</sequence>
<feature type="compositionally biased region" description="Low complexity" evidence="1">
    <location>
        <begin position="36"/>
        <end position="52"/>
    </location>
</feature>
<comment type="caution">
    <text evidence="2">The sequence shown here is derived from an EMBL/GenBank/DDBJ whole genome shotgun (WGS) entry which is preliminary data.</text>
</comment>
<organism evidence="2 3">
    <name type="scientific">Paenibacillus chibensis</name>
    <dbReference type="NCBI Taxonomy" id="59846"/>
    <lineage>
        <taxon>Bacteria</taxon>
        <taxon>Bacillati</taxon>
        <taxon>Bacillota</taxon>
        <taxon>Bacilli</taxon>
        <taxon>Bacillales</taxon>
        <taxon>Paenibacillaceae</taxon>
        <taxon>Paenibacillus</taxon>
    </lineage>
</organism>
<evidence type="ECO:0000313" key="2">
    <source>
        <dbReference type="EMBL" id="MED5015945.1"/>
    </source>
</evidence>
<name>A0ABU6PM46_9BACL</name>
<feature type="region of interest" description="Disordered" evidence="1">
    <location>
        <begin position="32"/>
        <end position="55"/>
    </location>
</feature>
<protein>
    <submittedName>
        <fullName evidence="2">Uncharacterized protein</fullName>
    </submittedName>
</protein>
<dbReference type="Proteomes" id="UP001343257">
    <property type="component" value="Unassembled WGS sequence"/>
</dbReference>
<dbReference type="RefSeq" id="WP_328274770.1">
    <property type="nucleotide sequence ID" value="NZ_JARTLD010000003.1"/>
</dbReference>
<gene>
    <name evidence="2" type="ORF">P9847_01355</name>
</gene>
<proteinExistence type="predicted"/>
<dbReference type="EMBL" id="JARTLD010000003">
    <property type="protein sequence ID" value="MED5015945.1"/>
    <property type="molecule type" value="Genomic_DNA"/>
</dbReference>
<keyword evidence="3" id="KW-1185">Reference proteome</keyword>
<accession>A0ABU6PM46</accession>
<evidence type="ECO:0000256" key="1">
    <source>
        <dbReference type="SAM" id="MobiDB-lite"/>
    </source>
</evidence>
<evidence type="ECO:0000313" key="3">
    <source>
        <dbReference type="Proteomes" id="UP001343257"/>
    </source>
</evidence>